<dbReference type="RefSeq" id="WP_197452019.1">
    <property type="nucleotide sequence ID" value="NZ_CP036348.1"/>
</dbReference>
<name>A0A518JXG1_9BACT</name>
<dbReference type="GO" id="GO:0043190">
    <property type="term" value="C:ATP-binding cassette (ABC) transporter complex"/>
    <property type="evidence" value="ECO:0007669"/>
    <property type="project" value="InterPro"/>
</dbReference>
<dbReference type="Proteomes" id="UP000315082">
    <property type="component" value="Chromosome"/>
</dbReference>
<feature type="compositionally biased region" description="Polar residues" evidence="1">
    <location>
        <begin position="308"/>
        <end position="318"/>
    </location>
</feature>
<sequence length="318" mass="35413">MSQTITIGVTDLSFHRLTASLVAHVLQDMGFEVERVCSPHEDNFKKLQAGETDMLVSAWLPSSHGGYKANVEQTVPLLELGLHYEPYALWGVPDYVPESAVAEVADLLKPEVLEKMKRDIQGINPGAGISRFSVKMIDEYGLGDAGYQFHHGTEEDCFDAFEKAVANKEWLVVPLWKPQFLHSRYTIRDLSDPKGLLGVVDKAVLLLRKDKESLFTQEQLTKLDSLRFDNDIIAKLDYQVCREGTPIDEVTRNWLQLAFRDREPQQGGTQIRTSSTAVQASLPTANRLAPPCRQNDGPAGPTIAPPAKQSTNFNAHSQ</sequence>
<evidence type="ECO:0000313" key="4">
    <source>
        <dbReference type="Proteomes" id="UP000315082"/>
    </source>
</evidence>
<feature type="compositionally biased region" description="Polar residues" evidence="1">
    <location>
        <begin position="266"/>
        <end position="284"/>
    </location>
</feature>
<accession>A0A518JXG1</accession>
<proteinExistence type="predicted"/>
<dbReference type="SUPFAM" id="SSF53850">
    <property type="entry name" value="Periplasmic binding protein-like II"/>
    <property type="match status" value="1"/>
</dbReference>
<gene>
    <name evidence="3" type="primary">gbuC</name>
    <name evidence="3" type="ORF">Poly24_39570</name>
</gene>
<feature type="domain" description="ABC-type glycine betaine transport system substrate-binding" evidence="2">
    <location>
        <begin position="4"/>
        <end position="256"/>
    </location>
</feature>
<evidence type="ECO:0000313" key="3">
    <source>
        <dbReference type="EMBL" id="QDV70237.1"/>
    </source>
</evidence>
<evidence type="ECO:0000256" key="1">
    <source>
        <dbReference type="SAM" id="MobiDB-lite"/>
    </source>
</evidence>
<evidence type="ECO:0000259" key="2">
    <source>
        <dbReference type="Pfam" id="PF04069"/>
    </source>
</evidence>
<dbReference type="Gene3D" id="3.10.105.10">
    <property type="entry name" value="Dipeptide-binding Protein, Domain 3"/>
    <property type="match status" value="1"/>
</dbReference>
<dbReference type="Gene3D" id="3.40.190.100">
    <property type="entry name" value="Glycine betaine-binding periplasmic protein, domain 2"/>
    <property type="match status" value="1"/>
</dbReference>
<dbReference type="GO" id="GO:0022857">
    <property type="term" value="F:transmembrane transporter activity"/>
    <property type="evidence" value="ECO:0007669"/>
    <property type="project" value="InterPro"/>
</dbReference>
<dbReference type="EMBL" id="CP036348">
    <property type="protein sequence ID" value="QDV70237.1"/>
    <property type="molecule type" value="Genomic_DNA"/>
</dbReference>
<reference evidence="3 4" key="1">
    <citation type="submission" date="2019-02" db="EMBL/GenBank/DDBJ databases">
        <title>Deep-cultivation of Planctomycetes and their phenomic and genomic characterization uncovers novel biology.</title>
        <authorList>
            <person name="Wiegand S."/>
            <person name="Jogler M."/>
            <person name="Boedeker C."/>
            <person name="Pinto D."/>
            <person name="Vollmers J."/>
            <person name="Rivas-Marin E."/>
            <person name="Kohn T."/>
            <person name="Peeters S.H."/>
            <person name="Heuer A."/>
            <person name="Rast P."/>
            <person name="Oberbeckmann S."/>
            <person name="Bunk B."/>
            <person name="Jeske O."/>
            <person name="Meyerdierks A."/>
            <person name="Storesund J.E."/>
            <person name="Kallscheuer N."/>
            <person name="Luecker S."/>
            <person name="Lage O.M."/>
            <person name="Pohl T."/>
            <person name="Merkel B.J."/>
            <person name="Hornburger P."/>
            <person name="Mueller R.-W."/>
            <person name="Bruemmer F."/>
            <person name="Labrenz M."/>
            <person name="Spormann A.M."/>
            <person name="Op den Camp H."/>
            <person name="Overmann J."/>
            <person name="Amann R."/>
            <person name="Jetten M.S.M."/>
            <person name="Mascher T."/>
            <person name="Medema M.H."/>
            <person name="Devos D.P."/>
            <person name="Kaster A.-K."/>
            <person name="Ovreas L."/>
            <person name="Rohde M."/>
            <person name="Galperin M.Y."/>
            <person name="Jogler C."/>
        </authorList>
    </citation>
    <scope>NUCLEOTIDE SEQUENCE [LARGE SCALE GENOMIC DNA]</scope>
    <source>
        <strain evidence="3 4">Poly24</strain>
    </source>
</reference>
<protein>
    <submittedName>
        <fullName evidence="3">Glycine betaine/carnitine transport binding protein GbuC</fullName>
    </submittedName>
</protein>
<keyword evidence="4" id="KW-1185">Reference proteome</keyword>
<organism evidence="3 4">
    <name type="scientific">Rosistilla carotiformis</name>
    <dbReference type="NCBI Taxonomy" id="2528017"/>
    <lineage>
        <taxon>Bacteria</taxon>
        <taxon>Pseudomonadati</taxon>
        <taxon>Planctomycetota</taxon>
        <taxon>Planctomycetia</taxon>
        <taxon>Pirellulales</taxon>
        <taxon>Pirellulaceae</taxon>
        <taxon>Rosistilla</taxon>
    </lineage>
</organism>
<feature type="region of interest" description="Disordered" evidence="1">
    <location>
        <begin position="265"/>
        <end position="318"/>
    </location>
</feature>
<dbReference type="AlphaFoldDB" id="A0A518JXG1"/>
<dbReference type="Pfam" id="PF04069">
    <property type="entry name" value="OpuAC"/>
    <property type="match status" value="1"/>
</dbReference>
<dbReference type="InterPro" id="IPR007210">
    <property type="entry name" value="ABC_Gly_betaine_transp_sub-bd"/>
</dbReference>
<dbReference type="KEGG" id="rcf:Poly24_39570"/>